<evidence type="ECO:0000313" key="2">
    <source>
        <dbReference type="EMBL" id="MFD1124650.1"/>
    </source>
</evidence>
<gene>
    <name evidence="2" type="ORF">ACFQ22_04640</name>
</gene>
<organism evidence="2 3">
    <name type="scientific">Lentilactobacillus raoultii</name>
    <dbReference type="NCBI Taxonomy" id="1987503"/>
    <lineage>
        <taxon>Bacteria</taxon>
        <taxon>Bacillati</taxon>
        <taxon>Bacillota</taxon>
        <taxon>Bacilli</taxon>
        <taxon>Lactobacillales</taxon>
        <taxon>Lactobacillaceae</taxon>
        <taxon>Lentilactobacillus</taxon>
    </lineage>
</organism>
<sequence length="602" mass="64544">MTFDLKKSLLVSMAALGLFAATATVNANQANAKSYARVTSNQKMTSDPATRNISFTGSNALYTKAGTLRGARVVATKTTTSLLANSSLSSDNFRAYRVATTNRGSVYYKVVSFDRQYRGWVYGGKSTASFGGGTQAYTTFTNTSLSTAQQNSLYKISNPGVANDGKTVTYKQPAWTQYKVGRQIMDSTPYANATFKITQVGTRTREGDQWVKIQATDNQYSQANGWISYSGLTLTQTPVADNAVRVNLVDANNNNNVIKTFDYAKNGAQKGSRLGTQNGSNWTLASNDQTALQNQINTALNGTGYYVGILSQSQINALAQGTFGSSVNVPVTKQSNIADNAVRINLVTPNGTLLKSVDYQKNGASRDNTVGYWNGSTWTLYSGDNTAITNLITSALSGTGYYLTNNQLTSAQQQAIAAGRFGGSVTVNVTNTPQTQFSQITPRSIGWGGPWLGSTAMTATNSPYDTKTVTINGHSYSANTIQNMGTSGESWNNLVKDIKADSSGLDKINANFKNSAMNQYIAQNNMAFGPGSGNFNSSQVMAYINANGNLKTLHSPQYPVFSPTGSGDSSSYNVSYASITYTAYSSVDGTYGNPIVVYYNYQ</sequence>
<feature type="signal peptide" evidence="1">
    <location>
        <begin position="1"/>
        <end position="23"/>
    </location>
</feature>
<evidence type="ECO:0008006" key="4">
    <source>
        <dbReference type="Google" id="ProtNLM"/>
    </source>
</evidence>
<accession>A0ABW3PQQ1</accession>
<protein>
    <recommendedName>
        <fullName evidence="4">S-layer protein</fullName>
    </recommendedName>
</protein>
<proteinExistence type="predicted"/>
<dbReference type="Proteomes" id="UP001597156">
    <property type="component" value="Unassembled WGS sequence"/>
</dbReference>
<comment type="caution">
    <text evidence="2">The sequence shown here is derived from an EMBL/GenBank/DDBJ whole genome shotgun (WGS) entry which is preliminary data.</text>
</comment>
<name>A0ABW3PQQ1_9LACO</name>
<dbReference type="EMBL" id="JBHTLH010000011">
    <property type="protein sequence ID" value="MFD1124650.1"/>
    <property type="molecule type" value="Genomic_DNA"/>
</dbReference>
<keyword evidence="3" id="KW-1185">Reference proteome</keyword>
<feature type="chain" id="PRO_5047265898" description="S-layer protein" evidence="1">
    <location>
        <begin position="24"/>
        <end position="602"/>
    </location>
</feature>
<evidence type="ECO:0000256" key="1">
    <source>
        <dbReference type="SAM" id="SignalP"/>
    </source>
</evidence>
<reference evidence="3" key="1">
    <citation type="journal article" date="2019" name="Int. J. Syst. Evol. Microbiol.">
        <title>The Global Catalogue of Microorganisms (GCM) 10K type strain sequencing project: providing services to taxonomists for standard genome sequencing and annotation.</title>
        <authorList>
            <consortium name="The Broad Institute Genomics Platform"/>
            <consortium name="The Broad Institute Genome Sequencing Center for Infectious Disease"/>
            <person name="Wu L."/>
            <person name="Ma J."/>
        </authorList>
    </citation>
    <scope>NUCLEOTIDE SEQUENCE [LARGE SCALE GENOMIC DNA]</scope>
    <source>
        <strain evidence="3">CCUG 71848</strain>
    </source>
</reference>
<evidence type="ECO:0000313" key="3">
    <source>
        <dbReference type="Proteomes" id="UP001597156"/>
    </source>
</evidence>
<keyword evidence="1" id="KW-0732">Signal</keyword>
<dbReference type="RefSeq" id="WP_121978403.1">
    <property type="nucleotide sequence ID" value="NZ_JBHTLH010000011.1"/>
</dbReference>